<evidence type="ECO:0000256" key="9">
    <source>
        <dbReference type="ARBA" id="ARBA00023239"/>
    </source>
</evidence>
<evidence type="ECO:0000313" key="18">
    <source>
        <dbReference type="EMBL" id="AIF16878.1"/>
    </source>
</evidence>
<dbReference type="PROSITE" id="PS00886">
    <property type="entry name" value="ILVD_EDD_1"/>
    <property type="match status" value="1"/>
</dbReference>
<keyword evidence="8 15" id="KW-0411">Iron-sulfur</keyword>
<evidence type="ECO:0000256" key="5">
    <source>
        <dbReference type="ARBA" id="ARBA00022723"/>
    </source>
</evidence>
<accession>A0A075HSK2</accession>
<dbReference type="GO" id="GO:0009097">
    <property type="term" value="P:isoleucine biosynthetic process"/>
    <property type="evidence" value="ECO:0007669"/>
    <property type="project" value="UniProtKB-UniRule"/>
</dbReference>
<organism evidence="18">
    <name type="scientific">uncultured marine thaumarchaeote KM3_75_C11</name>
    <dbReference type="NCBI Taxonomy" id="1456278"/>
    <lineage>
        <taxon>Archaea</taxon>
        <taxon>Nitrososphaerota</taxon>
        <taxon>environmental samples</taxon>
    </lineage>
</organism>
<dbReference type="InterPro" id="IPR056740">
    <property type="entry name" value="ILV_EDD_C"/>
</dbReference>
<comment type="pathway">
    <text evidence="13 15">Amino-acid biosynthesis; L-isoleucine biosynthesis; L-isoleucine from 2-oxobutanoate: step 3/4.</text>
</comment>
<keyword evidence="4 15" id="KW-0001">2Fe-2S</keyword>
<dbReference type="GO" id="GO:0004160">
    <property type="term" value="F:dihydroxy-acid dehydratase activity"/>
    <property type="evidence" value="ECO:0007669"/>
    <property type="project" value="UniProtKB-UniRule"/>
</dbReference>
<evidence type="ECO:0000256" key="6">
    <source>
        <dbReference type="ARBA" id="ARBA00022842"/>
    </source>
</evidence>
<feature type="binding site" evidence="15">
    <location>
        <position position="426"/>
    </location>
    <ligand>
        <name>Mg(2+)</name>
        <dbReference type="ChEBI" id="CHEBI:18420"/>
    </ligand>
</feature>
<comment type="caution">
    <text evidence="15">Lacks conserved residue(s) required for the propagation of feature annotation.</text>
</comment>
<dbReference type="PANTHER" id="PTHR21000">
    <property type="entry name" value="DIHYDROXY-ACID DEHYDRATASE DAD"/>
    <property type="match status" value="1"/>
</dbReference>
<evidence type="ECO:0000256" key="11">
    <source>
        <dbReference type="ARBA" id="ARBA00029304"/>
    </source>
</evidence>
<gene>
    <name evidence="15 18" type="primary">ilvD</name>
</gene>
<proteinExistence type="inferred from homology"/>
<dbReference type="NCBIfam" id="TIGR00110">
    <property type="entry name" value="ilvD"/>
    <property type="match status" value="1"/>
</dbReference>
<keyword evidence="7 15" id="KW-0408">Iron</keyword>
<evidence type="ECO:0000259" key="16">
    <source>
        <dbReference type="Pfam" id="PF00920"/>
    </source>
</evidence>
<dbReference type="HAMAP" id="MF_00012">
    <property type="entry name" value="IlvD"/>
    <property type="match status" value="1"/>
</dbReference>
<dbReference type="PROSITE" id="PS00887">
    <property type="entry name" value="ILVD_EDD_2"/>
    <property type="match status" value="1"/>
</dbReference>
<evidence type="ECO:0000256" key="12">
    <source>
        <dbReference type="ARBA" id="ARBA00029436"/>
    </source>
</evidence>
<evidence type="ECO:0000256" key="13">
    <source>
        <dbReference type="ARBA" id="ARBA00029437"/>
    </source>
</evidence>
<feature type="binding site" evidence="15">
    <location>
        <position position="61"/>
    </location>
    <ligand>
        <name>Mg(2+)</name>
        <dbReference type="ChEBI" id="CHEBI:18420"/>
    </ligand>
</feature>
<evidence type="ECO:0000256" key="3">
    <source>
        <dbReference type="ARBA" id="ARBA00022605"/>
    </source>
</evidence>
<dbReference type="GO" id="GO:0000287">
    <property type="term" value="F:magnesium ion binding"/>
    <property type="evidence" value="ECO:0007669"/>
    <property type="project" value="UniProtKB-UniRule"/>
</dbReference>
<dbReference type="Pfam" id="PF24877">
    <property type="entry name" value="ILV_EDD_C"/>
    <property type="match status" value="1"/>
</dbReference>
<evidence type="ECO:0000256" key="4">
    <source>
        <dbReference type="ARBA" id="ARBA00022714"/>
    </source>
</evidence>
<dbReference type="InterPro" id="IPR000581">
    <property type="entry name" value="ILV_EDD_N"/>
</dbReference>
<dbReference type="UniPathway" id="UPA00049">
    <property type="reaction ID" value="UER00061"/>
</dbReference>
<evidence type="ECO:0000256" key="7">
    <source>
        <dbReference type="ARBA" id="ARBA00023004"/>
    </source>
</evidence>
<dbReference type="InterPro" id="IPR037237">
    <property type="entry name" value="IlvD/EDD_N"/>
</dbReference>
<dbReference type="SUPFAM" id="SSF143975">
    <property type="entry name" value="IlvD/EDD N-terminal domain-like"/>
    <property type="match status" value="1"/>
</dbReference>
<feature type="domain" description="Dihydroxy-acid/6-phosphogluconate dehydratase C-terminal" evidence="17">
    <location>
        <begin position="344"/>
        <end position="533"/>
    </location>
</feature>
<comment type="subunit">
    <text evidence="15">Homodimer.</text>
</comment>
<comment type="function">
    <text evidence="15">Functions in the biosynthesis of branched-chain amino acids. Catalyzes the dehydration of (2R,3R)-2,3-dihydroxy-3-methylpentanoate (2,3-dihydroxy-3-methylvalerate) into 2-oxo-3-methylpentanoate (2-oxo-3-methylvalerate) and of (2R)-2,3-dihydroxy-3-methylbutanoate (2,3-dihydroxyisovalerate) into 2-oxo-3-methylbutanoate (2-oxoisovalerate), the penultimate precursor to L-isoleucine and L-valine, respectively.</text>
</comment>
<feature type="modified residue" description="N6-carboxylysine" evidence="15">
    <location>
        <position position="104"/>
    </location>
</feature>
<dbReference type="UniPathway" id="UPA00047">
    <property type="reaction ID" value="UER00057"/>
</dbReference>
<dbReference type="SUPFAM" id="SSF52016">
    <property type="entry name" value="LeuD/IlvD-like"/>
    <property type="match status" value="1"/>
</dbReference>
<keyword evidence="5 15" id="KW-0479">Metal-binding</keyword>
<dbReference type="NCBIfam" id="NF002068">
    <property type="entry name" value="PRK00911.1"/>
    <property type="match status" value="1"/>
</dbReference>
<dbReference type="PANTHER" id="PTHR21000:SF5">
    <property type="entry name" value="DIHYDROXY-ACID DEHYDRATASE, MITOCHONDRIAL"/>
    <property type="match status" value="1"/>
</dbReference>
<keyword evidence="6 15" id="KW-0460">Magnesium</keyword>
<comment type="pathway">
    <text evidence="12 15">Amino-acid biosynthesis; L-valine biosynthesis; L-valine from pyruvate: step 3/4.</text>
</comment>
<dbReference type="GO" id="GO:0051537">
    <property type="term" value="F:2 iron, 2 sulfur cluster binding"/>
    <property type="evidence" value="ECO:0007669"/>
    <property type="project" value="UniProtKB-UniRule"/>
</dbReference>
<dbReference type="AlphaFoldDB" id="A0A075HSK2"/>
<keyword evidence="9 15" id="KW-0456">Lyase</keyword>
<name>A0A075HSK2_9ARCH</name>
<evidence type="ECO:0000259" key="17">
    <source>
        <dbReference type="Pfam" id="PF24877"/>
    </source>
</evidence>
<dbReference type="GO" id="GO:0009099">
    <property type="term" value="P:L-valine biosynthetic process"/>
    <property type="evidence" value="ECO:0007669"/>
    <property type="project" value="UniProtKB-UniRule"/>
</dbReference>
<dbReference type="EMBL" id="KF901066">
    <property type="protein sequence ID" value="AIF16878.1"/>
    <property type="molecule type" value="Genomic_DNA"/>
</dbReference>
<dbReference type="InterPro" id="IPR020558">
    <property type="entry name" value="DiOHA_6PGluconate_deHydtase_CS"/>
</dbReference>
<sequence>MYKAMGLTDDDLSKSFIGVCHTGNEATPCNIHLPELAIGAKQGVKDGGATPREFSTIAVSDGIAMGHEGMKSSLVSREIIADSIELMMRAHQYDGLVGIAGCDKSLPGTMMAMARLNLPSVFVYGGTIMPGMLDGKELTVVDVYEAVGAYDAGQISLEELKNIENTACPNAGSCGGMFTANTMASVSEAIGLALPGSASPPAEDDRRKNIVYETGKTCAKLLELDIKPSDILTFEAFENAITMLNAVGGSTNGILHLLALANEVKIKLSYDDFERIRKKTPHIADMKPGGSYVMNSLDKIGGIPLVMKKLMDHNLIHANTLTVTGKTIKENLERIKISNVMDEKIVRSVENPLHDVGTAVILKGTLAPDGAVIKTAGMEMTKFTGKAKVFDAEESAFDSVSKGEIEEGDILVIRYEGPKGGPGMREMLATTAAIIGQGLGKKVAMITDGRFSGGTRGFMVGHVAPEAFVGGPIAFVKDGDEISINVEDNSINLHISKEELEKRSKEWRMPKPNYESGVLAKYAFLVGSASGGATTDTSNFLKMTDYLQKNKLLYD</sequence>
<reference evidence="18" key="1">
    <citation type="journal article" date="2014" name="Genome Biol. Evol.">
        <title>Pangenome evidence for extensive interdomain horizontal transfer affecting lineage core and shell genes in uncultured planktonic thaumarchaeota and euryarchaeota.</title>
        <authorList>
            <person name="Deschamps P."/>
            <person name="Zivanovic Y."/>
            <person name="Moreira D."/>
            <person name="Rodriguez-Valera F."/>
            <person name="Lopez-Garcia P."/>
        </authorList>
    </citation>
    <scope>NUCLEOTIDE SEQUENCE</scope>
</reference>
<dbReference type="Gene3D" id="3.50.30.80">
    <property type="entry name" value="IlvD/EDD C-terminal domain-like"/>
    <property type="match status" value="1"/>
</dbReference>
<evidence type="ECO:0000256" key="2">
    <source>
        <dbReference type="ARBA" id="ARBA00006486"/>
    </source>
</evidence>
<dbReference type="Pfam" id="PF00920">
    <property type="entry name" value="ILVD_EDD_N"/>
    <property type="match status" value="1"/>
</dbReference>
<comment type="cofactor">
    <cofactor evidence="15">
        <name>[2Fe-2S] cluster</name>
        <dbReference type="ChEBI" id="CHEBI:190135"/>
    </cofactor>
    <text evidence="15">Binds 1 [2Fe-2S] cluster per subunit. This cluster acts as a Lewis acid cofactor.</text>
</comment>
<comment type="catalytic activity">
    <reaction evidence="15">
        <text>(2R,3R)-2,3-dihydroxy-3-methylpentanoate = (S)-3-methyl-2-oxopentanoate + H2O</text>
        <dbReference type="Rhea" id="RHEA:27694"/>
        <dbReference type="ChEBI" id="CHEBI:15377"/>
        <dbReference type="ChEBI" id="CHEBI:35146"/>
        <dbReference type="ChEBI" id="CHEBI:49258"/>
        <dbReference type="EC" id="4.2.1.9"/>
    </reaction>
</comment>
<keyword evidence="3 15" id="KW-0028">Amino-acid biosynthesis</keyword>
<protein>
    <recommendedName>
        <fullName evidence="14 15">Dihydroxy-acid dehydratase</fullName>
        <shortName evidence="15">DAD</shortName>
        <ecNumber evidence="14 15">4.2.1.9</ecNumber>
    </recommendedName>
</protein>
<feature type="binding site" description="via carbamate group" evidence="15">
    <location>
        <position position="104"/>
    </location>
    <ligand>
        <name>Mg(2+)</name>
        <dbReference type="ChEBI" id="CHEBI:18420"/>
    </ligand>
</feature>
<comment type="similarity">
    <text evidence="2 15">Belongs to the IlvD/Edd family.</text>
</comment>
<comment type="cofactor">
    <cofactor evidence="1 15">
        <name>Mg(2+)</name>
        <dbReference type="ChEBI" id="CHEBI:18420"/>
    </cofactor>
</comment>
<evidence type="ECO:0000256" key="1">
    <source>
        <dbReference type="ARBA" id="ARBA00001946"/>
    </source>
</evidence>
<keyword evidence="10 15" id="KW-0100">Branched-chain amino acid biosynthesis</keyword>
<evidence type="ECO:0000256" key="15">
    <source>
        <dbReference type="HAMAP-Rule" id="MF_00012"/>
    </source>
</evidence>
<feature type="active site" description="Proton acceptor" evidence="15">
    <location>
        <position position="452"/>
    </location>
</feature>
<dbReference type="EC" id="4.2.1.9" evidence="14 15"/>
<feature type="binding site" evidence="15">
    <location>
        <position position="29"/>
    </location>
    <ligand>
        <name>[2Fe-2S] cluster</name>
        <dbReference type="ChEBI" id="CHEBI:190135"/>
    </ligand>
</feature>
<feature type="binding site" evidence="15">
    <location>
        <position position="103"/>
    </location>
    <ligand>
        <name>Mg(2+)</name>
        <dbReference type="ChEBI" id="CHEBI:18420"/>
    </ligand>
</feature>
<dbReference type="InterPro" id="IPR050165">
    <property type="entry name" value="DHAD_IlvD/Edd"/>
</dbReference>
<evidence type="ECO:0000256" key="10">
    <source>
        <dbReference type="ARBA" id="ARBA00023304"/>
    </source>
</evidence>
<dbReference type="InterPro" id="IPR042096">
    <property type="entry name" value="Dihydro-acid_dehy_C"/>
</dbReference>
<feature type="domain" description="Dihydroxy-acid/6-phosphogluconate dehydratase N-terminal" evidence="16">
    <location>
        <begin position="14"/>
        <end position="331"/>
    </location>
</feature>
<dbReference type="FunFam" id="3.50.30.80:FF:000001">
    <property type="entry name" value="Dihydroxy-acid dehydratase"/>
    <property type="match status" value="1"/>
</dbReference>
<evidence type="ECO:0000256" key="8">
    <source>
        <dbReference type="ARBA" id="ARBA00023014"/>
    </source>
</evidence>
<comment type="catalytic activity">
    <reaction evidence="11">
        <text>(2R)-2,3-dihydroxy-3-methylbutanoate = 3-methyl-2-oxobutanoate + H2O</text>
        <dbReference type="Rhea" id="RHEA:24809"/>
        <dbReference type="ChEBI" id="CHEBI:11851"/>
        <dbReference type="ChEBI" id="CHEBI:15377"/>
        <dbReference type="ChEBI" id="CHEBI:49072"/>
        <dbReference type="EC" id="4.2.1.9"/>
    </reaction>
    <physiologicalReaction direction="left-to-right" evidence="11">
        <dbReference type="Rhea" id="RHEA:24810"/>
    </physiologicalReaction>
</comment>
<evidence type="ECO:0000256" key="14">
    <source>
        <dbReference type="ARBA" id="ARBA00029490"/>
    </source>
</evidence>
<dbReference type="InterPro" id="IPR004404">
    <property type="entry name" value="DihydroxyA_deHydtase"/>
</dbReference>